<dbReference type="EMBL" id="HF935303">
    <property type="protein sequence ID" value="CCX06643.1"/>
    <property type="molecule type" value="Genomic_DNA"/>
</dbReference>
<reference evidence="1 2" key="1">
    <citation type="journal article" date="2013" name="PLoS Genet.">
        <title>The genome and development-dependent transcriptomes of Pyronema confluens: a window into fungal evolution.</title>
        <authorList>
            <person name="Traeger S."/>
            <person name="Altegoer F."/>
            <person name="Freitag M."/>
            <person name="Gabaldon T."/>
            <person name="Kempken F."/>
            <person name="Kumar A."/>
            <person name="Marcet-Houben M."/>
            <person name="Poggeler S."/>
            <person name="Stajich J.E."/>
            <person name="Nowrousian M."/>
        </authorList>
    </citation>
    <scope>NUCLEOTIDE SEQUENCE [LARGE SCALE GENOMIC DNA]</scope>
    <source>
        <strain evidence="2">CBS 100304</strain>
        <tissue evidence="1">Vegetative mycelium</tissue>
    </source>
</reference>
<dbReference type="Proteomes" id="UP000018144">
    <property type="component" value="Unassembled WGS sequence"/>
</dbReference>
<evidence type="ECO:0000313" key="2">
    <source>
        <dbReference type="Proteomes" id="UP000018144"/>
    </source>
</evidence>
<proteinExistence type="predicted"/>
<organism evidence="1 2">
    <name type="scientific">Pyronema omphalodes (strain CBS 100304)</name>
    <name type="common">Pyronema confluens</name>
    <dbReference type="NCBI Taxonomy" id="1076935"/>
    <lineage>
        <taxon>Eukaryota</taxon>
        <taxon>Fungi</taxon>
        <taxon>Dikarya</taxon>
        <taxon>Ascomycota</taxon>
        <taxon>Pezizomycotina</taxon>
        <taxon>Pezizomycetes</taxon>
        <taxon>Pezizales</taxon>
        <taxon>Pyronemataceae</taxon>
        <taxon>Pyronema</taxon>
    </lineage>
</organism>
<keyword evidence="2" id="KW-1185">Reference proteome</keyword>
<evidence type="ECO:0000313" key="1">
    <source>
        <dbReference type="EMBL" id="CCX06643.1"/>
    </source>
</evidence>
<sequence>MMMLNDDVLLDSLIFVHGFVDEEMVDII</sequence>
<protein>
    <submittedName>
        <fullName evidence="1">Uncharacterized protein</fullName>
    </submittedName>
</protein>
<name>U4L311_PYROM</name>
<dbReference type="AlphaFoldDB" id="U4L311"/>
<gene>
    <name evidence="1" type="ORF">PCON_06230</name>
</gene>
<accession>U4L311</accession>